<evidence type="ECO:0000256" key="2">
    <source>
        <dbReference type="SAM" id="MobiDB-lite"/>
    </source>
</evidence>
<organism evidence="3 4">
    <name type="scientific">Salmonella enterica I</name>
    <dbReference type="NCBI Taxonomy" id="59201"/>
    <lineage>
        <taxon>Bacteria</taxon>
        <taxon>Pseudomonadati</taxon>
        <taxon>Pseudomonadota</taxon>
        <taxon>Gammaproteobacteria</taxon>
        <taxon>Enterobacterales</taxon>
        <taxon>Enterobacteriaceae</taxon>
        <taxon>Salmonella</taxon>
    </lineage>
</organism>
<feature type="coiled-coil region" evidence="1">
    <location>
        <begin position="139"/>
        <end position="341"/>
    </location>
</feature>
<gene>
    <name evidence="3" type="ORF">NCTC5798_06283</name>
</gene>
<dbReference type="Proteomes" id="UP000255534">
    <property type="component" value="Unassembled WGS sequence"/>
</dbReference>
<evidence type="ECO:0000256" key="1">
    <source>
        <dbReference type="SAM" id="Coils"/>
    </source>
</evidence>
<accession>A0A379Y3P8</accession>
<protein>
    <submittedName>
        <fullName evidence="3">ATP/GTP-binding protein</fullName>
    </submittedName>
</protein>
<proteinExistence type="predicted"/>
<dbReference type="Gene3D" id="1.10.287.1490">
    <property type="match status" value="1"/>
</dbReference>
<sequence>MMSDNDNLMNGNEQTTSNLSEEFKENSTLSPDLLKNSPYSSIAKVKYFTEIEKICFEKSINTENIDQFFKAHWLRDKMGGSFARAQEMLATYKEYINEVPEEARAIEIPDQIKDAFSDFTAFITWYFRLSYTAIQSDSVKNARAESTQLQQRNAELLEALSQSKDQLSVLNNEKINLINQLEQQRELSSKLEDSLRDAEEKLSERQSEIQHAKNEIQLIQQTVETLNQQLSERKQELASQQEYQKRLNEENKSLQVELTGLTSQNEHLKQAVSDLNVSVSQLEQDLSSERSLSSELRSSLAEKVTTLTVVRSELTTAKGENDQLRAETERLTEEIQLSQQAQTAQTEELMQLRNQVISVEATLNAEKSIAESLRGTIDRLTDAMANAVIAKPKPSGASKPRSRKTT</sequence>
<dbReference type="EMBL" id="UGXK01000002">
    <property type="protein sequence ID" value="SUI40140.1"/>
    <property type="molecule type" value="Genomic_DNA"/>
</dbReference>
<evidence type="ECO:0000313" key="3">
    <source>
        <dbReference type="EMBL" id="SUI40140.1"/>
    </source>
</evidence>
<dbReference type="PANTHER" id="PTHR23159">
    <property type="entry name" value="CENTROSOMAL PROTEIN 2"/>
    <property type="match status" value="1"/>
</dbReference>
<keyword evidence="1" id="KW-0175">Coiled coil</keyword>
<evidence type="ECO:0000313" key="4">
    <source>
        <dbReference type="Proteomes" id="UP000255534"/>
    </source>
</evidence>
<reference evidence="3 4" key="1">
    <citation type="submission" date="2018-06" db="EMBL/GenBank/DDBJ databases">
        <authorList>
            <consortium name="Pathogen Informatics"/>
            <person name="Doyle S."/>
        </authorList>
    </citation>
    <scope>NUCLEOTIDE SEQUENCE [LARGE SCALE GENOMIC DNA]</scope>
    <source>
        <strain evidence="3 4">NCTC5798</strain>
    </source>
</reference>
<dbReference type="AlphaFoldDB" id="A0A379Y3P8"/>
<feature type="region of interest" description="Disordered" evidence="2">
    <location>
        <begin position="1"/>
        <end position="23"/>
    </location>
</feature>
<name>A0A379Y3P8_SALET</name>
<dbReference type="PANTHER" id="PTHR23159:SF31">
    <property type="entry name" value="CENTROSOME-ASSOCIATED PROTEIN CEP250 ISOFORM X1"/>
    <property type="match status" value="1"/>
</dbReference>